<dbReference type="Gene3D" id="2.170.270.10">
    <property type="entry name" value="SET domain"/>
    <property type="match status" value="1"/>
</dbReference>
<keyword evidence="6" id="KW-0949">S-adenosyl-L-methionine</keyword>
<evidence type="ECO:0000256" key="2">
    <source>
        <dbReference type="ARBA" id="ARBA00004496"/>
    </source>
</evidence>
<dbReference type="GO" id="GO:0008757">
    <property type="term" value="F:S-adenosylmethionine-dependent methyltransferase activity"/>
    <property type="evidence" value="ECO:0007669"/>
    <property type="project" value="UniProtKB-ARBA"/>
</dbReference>
<comment type="caution">
    <text evidence="18">The sequence shown here is derived from an EMBL/GenBank/DDBJ whole genome shotgun (WGS) entry which is preliminary data.</text>
</comment>
<keyword evidence="9" id="KW-0862">Zinc</keyword>
<evidence type="ECO:0000256" key="4">
    <source>
        <dbReference type="ARBA" id="ARBA00022603"/>
    </source>
</evidence>
<keyword evidence="5" id="KW-0808">Transferase</keyword>
<dbReference type="SMART" id="SM00028">
    <property type="entry name" value="TPR"/>
    <property type="match status" value="5"/>
</dbReference>
<comment type="catalytic activity">
    <reaction evidence="11">
        <text>L-lysyl-[protein] + S-adenosyl-L-methionine = N(6)-methyl-L-lysyl-[protein] + S-adenosyl-L-homocysteine + H(+)</text>
        <dbReference type="Rhea" id="RHEA:51736"/>
        <dbReference type="Rhea" id="RHEA-COMP:9752"/>
        <dbReference type="Rhea" id="RHEA-COMP:13053"/>
        <dbReference type="ChEBI" id="CHEBI:15378"/>
        <dbReference type="ChEBI" id="CHEBI:29969"/>
        <dbReference type="ChEBI" id="CHEBI:57856"/>
        <dbReference type="ChEBI" id="CHEBI:59789"/>
        <dbReference type="ChEBI" id="CHEBI:61929"/>
    </reaction>
</comment>
<dbReference type="PANTHER" id="PTHR46165">
    <property type="entry name" value="SET AND MYND DOMAIN-CONTAINING PROTEIN 4"/>
    <property type="match status" value="1"/>
</dbReference>
<dbReference type="EMBL" id="JACSEA010000022">
    <property type="protein sequence ID" value="KAF7380063.1"/>
    <property type="molecule type" value="Genomic_DNA"/>
</dbReference>
<evidence type="ECO:0000256" key="11">
    <source>
        <dbReference type="ARBA" id="ARBA00048985"/>
    </source>
</evidence>
<evidence type="ECO:0000256" key="12">
    <source>
        <dbReference type="ARBA" id="ARBA00093423"/>
    </source>
</evidence>
<dbReference type="SUPFAM" id="SSF48452">
    <property type="entry name" value="TPR-like"/>
    <property type="match status" value="1"/>
</dbReference>
<dbReference type="PANTHER" id="PTHR46165:SF2">
    <property type="entry name" value="SET AND MYND DOMAIN-CONTAINING PROTEIN 4"/>
    <property type="match status" value="1"/>
</dbReference>
<feature type="domain" description="MYND-type" evidence="17">
    <location>
        <begin position="279"/>
        <end position="319"/>
    </location>
</feature>
<evidence type="ECO:0000256" key="15">
    <source>
        <dbReference type="PROSITE-ProRule" id="PRU00134"/>
    </source>
</evidence>
<keyword evidence="19" id="KW-1185">Reference proteome</keyword>
<dbReference type="SMART" id="SM00317">
    <property type="entry name" value="SET"/>
    <property type="match status" value="1"/>
</dbReference>
<evidence type="ECO:0000259" key="17">
    <source>
        <dbReference type="PROSITE" id="PS50865"/>
    </source>
</evidence>
<dbReference type="GO" id="GO:0008170">
    <property type="term" value="F:N-methyltransferase activity"/>
    <property type="evidence" value="ECO:0007669"/>
    <property type="project" value="UniProtKB-ARBA"/>
</dbReference>
<dbReference type="InterPro" id="IPR002893">
    <property type="entry name" value="Znf_MYND"/>
</dbReference>
<comment type="function">
    <text evidence="12">Protein-lysine N-methyltransferase. Monomethylates PRMT5, modulating its transcriptional activity. May also act as a histone methyltransferase. Plays a critical role in cardiac development. Acts as a key epigenetic regulator of gene expression during cardiac development via its dual activities as a methyltransferase and negative regulator of HDAC1.</text>
</comment>
<dbReference type="GO" id="GO:0005737">
    <property type="term" value="C:cytoplasm"/>
    <property type="evidence" value="ECO:0007669"/>
    <property type="project" value="UniProtKB-SubCell"/>
</dbReference>
<dbReference type="InterPro" id="IPR044421">
    <property type="entry name" value="SMYD4_SET"/>
</dbReference>
<evidence type="ECO:0000256" key="6">
    <source>
        <dbReference type="ARBA" id="ARBA00022691"/>
    </source>
</evidence>
<dbReference type="InterPro" id="IPR052097">
    <property type="entry name" value="SET-MYND_domain_protein"/>
</dbReference>
<evidence type="ECO:0000256" key="3">
    <source>
        <dbReference type="ARBA" id="ARBA00022490"/>
    </source>
</evidence>
<dbReference type="Pfam" id="PF00856">
    <property type="entry name" value="SET"/>
    <property type="match status" value="1"/>
</dbReference>
<dbReference type="GO" id="GO:0032259">
    <property type="term" value="P:methylation"/>
    <property type="evidence" value="ECO:0007669"/>
    <property type="project" value="UniProtKB-KW"/>
</dbReference>
<dbReference type="PROSITE" id="PS50280">
    <property type="entry name" value="SET"/>
    <property type="match status" value="1"/>
</dbReference>
<keyword evidence="7" id="KW-0479">Metal-binding</keyword>
<dbReference type="CDD" id="cd10536">
    <property type="entry name" value="SET_SMYD4"/>
    <property type="match status" value="1"/>
</dbReference>
<evidence type="ECO:0000256" key="7">
    <source>
        <dbReference type="ARBA" id="ARBA00022723"/>
    </source>
</evidence>
<dbReference type="PROSITE" id="PS01360">
    <property type="entry name" value="ZF_MYND_1"/>
    <property type="match status" value="1"/>
</dbReference>
<dbReference type="GO" id="GO:0008270">
    <property type="term" value="F:zinc ion binding"/>
    <property type="evidence" value="ECO:0007669"/>
    <property type="project" value="UniProtKB-KW"/>
</dbReference>
<keyword evidence="8 15" id="KW-0863">Zinc-finger</keyword>
<name>A0A834J1B3_VESVU</name>
<comment type="subcellular location">
    <subcellularLocation>
        <location evidence="2">Cytoplasm</location>
    </subcellularLocation>
    <subcellularLocation>
        <location evidence="1">Nucleus</location>
    </subcellularLocation>
</comment>
<evidence type="ECO:0000256" key="13">
    <source>
        <dbReference type="ARBA" id="ARBA00093635"/>
    </source>
</evidence>
<dbReference type="SUPFAM" id="SSF144232">
    <property type="entry name" value="HIT/MYND zinc finger-like"/>
    <property type="match status" value="1"/>
</dbReference>
<dbReference type="GO" id="GO:0008276">
    <property type="term" value="F:protein methyltransferase activity"/>
    <property type="evidence" value="ECO:0007669"/>
    <property type="project" value="UniProtKB-ARBA"/>
</dbReference>
<dbReference type="Proteomes" id="UP000614350">
    <property type="component" value="Unassembled WGS sequence"/>
</dbReference>
<dbReference type="InterPro" id="IPR046341">
    <property type="entry name" value="SET_dom_sf"/>
</dbReference>
<evidence type="ECO:0000259" key="16">
    <source>
        <dbReference type="PROSITE" id="PS50280"/>
    </source>
</evidence>
<feature type="domain" description="SET" evidence="16">
    <location>
        <begin position="233"/>
        <end position="511"/>
    </location>
</feature>
<keyword evidence="10" id="KW-0539">Nucleus</keyword>
<evidence type="ECO:0000256" key="10">
    <source>
        <dbReference type="ARBA" id="ARBA00023242"/>
    </source>
</evidence>
<dbReference type="GO" id="GO:0042826">
    <property type="term" value="F:histone deacetylase binding"/>
    <property type="evidence" value="ECO:0007669"/>
    <property type="project" value="TreeGrafter"/>
</dbReference>
<reference evidence="18" key="1">
    <citation type="journal article" date="2020" name="G3 (Bethesda)">
        <title>High-Quality Assemblies for Three Invasive Social Wasps from the &lt;i&gt;Vespula&lt;/i&gt; Genus.</title>
        <authorList>
            <person name="Harrop T.W.R."/>
            <person name="Guhlin J."/>
            <person name="McLaughlin G.M."/>
            <person name="Permina E."/>
            <person name="Stockwell P."/>
            <person name="Gilligan J."/>
            <person name="Le Lec M.F."/>
            <person name="Gruber M.A.M."/>
            <person name="Quinn O."/>
            <person name="Lovegrove M."/>
            <person name="Duncan E.J."/>
            <person name="Remnant E.J."/>
            <person name="Van Eeckhoven J."/>
            <person name="Graham B."/>
            <person name="Knapp R.A."/>
            <person name="Langford K.W."/>
            <person name="Kronenberg Z."/>
            <person name="Press M.O."/>
            <person name="Eacker S.M."/>
            <person name="Wilson-Rankin E.E."/>
            <person name="Purcell J."/>
            <person name="Lester P.J."/>
            <person name="Dearden P.K."/>
        </authorList>
    </citation>
    <scope>NUCLEOTIDE SEQUENCE</scope>
    <source>
        <strain evidence="18">Marl-1</strain>
    </source>
</reference>
<dbReference type="SUPFAM" id="SSF82199">
    <property type="entry name" value="SET domain"/>
    <property type="match status" value="1"/>
</dbReference>
<dbReference type="InterPro" id="IPR011990">
    <property type="entry name" value="TPR-like_helical_dom_sf"/>
</dbReference>
<evidence type="ECO:0000256" key="1">
    <source>
        <dbReference type="ARBA" id="ARBA00004123"/>
    </source>
</evidence>
<organism evidence="18 19">
    <name type="scientific">Vespula vulgaris</name>
    <name type="common">Yellow jacket</name>
    <name type="synonym">Wasp</name>
    <dbReference type="NCBI Taxonomy" id="7454"/>
    <lineage>
        <taxon>Eukaryota</taxon>
        <taxon>Metazoa</taxon>
        <taxon>Ecdysozoa</taxon>
        <taxon>Arthropoda</taxon>
        <taxon>Hexapoda</taxon>
        <taxon>Insecta</taxon>
        <taxon>Pterygota</taxon>
        <taxon>Neoptera</taxon>
        <taxon>Endopterygota</taxon>
        <taxon>Hymenoptera</taxon>
        <taxon>Apocrita</taxon>
        <taxon>Aculeata</taxon>
        <taxon>Vespoidea</taxon>
        <taxon>Vespidae</taxon>
        <taxon>Vespinae</taxon>
        <taxon>Vespula</taxon>
    </lineage>
</organism>
<evidence type="ECO:0000256" key="9">
    <source>
        <dbReference type="ARBA" id="ARBA00022833"/>
    </source>
</evidence>
<dbReference type="AlphaFoldDB" id="A0A834J1B3"/>
<dbReference type="InterPro" id="IPR019734">
    <property type="entry name" value="TPR_rpt"/>
</dbReference>
<accession>A0A834J1B3</accession>
<dbReference type="InterPro" id="IPR001214">
    <property type="entry name" value="SET_dom"/>
</dbReference>
<sequence>MEWQNFLEPLSRKLRITHLNTPNEIKAKMKRENELMSYLLADQEVREFISLWLEERYKNRESKSIEKAKIFKDVGNKDFQAKNYTSSIQSYTKVALYAPADSEVLPLAIANRSAALYHLGKYEDCIKNIELAIKLEYPEKLRHKLYLRAVQSYLKLGKPTKAKEALVRVREIMTKCTDIPDVKKEDIEKQIAHLASLASCMHNDTEDTEDNDVTQSIPELAFGENPDFPSASAAVDKKYSSEKGRYVVANRDIRKGQILFVEKPFAFVLVDYGRMSGSCENCCRPYGDVPVPCTMCLDTLYCNMKCWNDDYTFYHRWECPGSQMGLWQQNGIARLALKVFLMCSTTSDRNRFNEVQKLITNFDKLSLKDLIAYGITATMLTLYLLKYSDFFEDNDLTECLISKFSDETYNFPCETSVESDRHLYVGSLLLRHILQLVSNGHAITKLDVIVSDKDKVLTERENRVAKAIYPSASMMNHSCDPNVINSFMDQYLIVKAIKDIGAGEEVYTCYGAHFRQIPRDYRQLALKSQYCFTCKCEPCTIPELQYFMERFNAIKCPECSGALYTVHNYFMHCLDCGATPTLNYDIELKQAQDLFEDAQVYIEMEREEEALDKLKQCLSIRRSVLYKYHEDITATLDLIGKVYAIMGRWLDSISYLEHSIAAVSERFGSCSIELANELNKLTDICIRYLQEEPNTATKWYKNILKKTRRYLSHAEEILNFNYGPWNNACGEISEKQKILSVLLKDFNI</sequence>
<evidence type="ECO:0000313" key="18">
    <source>
        <dbReference type="EMBL" id="KAF7380063.1"/>
    </source>
</evidence>
<evidence type="ECO:0000256" key="5">
    <source>
        <dbReference type="ARBA" id="ARBA00022679"/>
    </source>
</evidence>
<dbReference type="PROSITE" id="PS50865">
    <property type="entry name" value="ZF_MYND_2"/>
    <property type="match status" value="1"/>
</dbReference>
<dbReference type="Gene3D" id="1.10.220.160">
    <property type="match status" value="1"/>
</dbReference>
<evidence type="ECO:0000256" key="8">
    <source>
        <dbReference type="ARBA" id="ARBA00022771"/>
    </source>
</evidence>
<dbReference type="Gene3D" id="6.10.140.2220">
    <property type="match status" value="1"/>
</dbReference>
<dbReference type="GO" id="GO:0005634">
    <property type="term" value="C:nucleus"/>
    <property type="evidence" value="ECO:0007669"/>
    <property type="project" value="UniProtKB-SubCell"/>
</dbReference>
<keyword evidence="4" id="KW-0489">Methyltransferase</keyword>
<keyword evidence="3" id="KW-0963">Cytoplasm</keyword>
<evidence type="ECO:0000313" key="19">
    <source>
        <dbReference type="Proteomes" id="UP000614350"/>
    </source>
</evidence>
<proteinExistence type="predicted"/>
<gene>
    <name evidence="18" type="ORF">HZH66_014418</name>
</gene>
<dbReference type="Gene3D" id="1.25.40.10">
    <property type="entry name" value="Tetratricopeptide repeat domain"/>
    <property type="match status" value="2"/>
</dbReference>
<evidence type="ECO:0000256" key="14">
    <source>
        <dbReference type="ARBA" id="ARBA00093680"/>
    </source>
</evidence>
<protein>
    <recommendedName>
        <fullName evidence="13">Protein-lysine N-methyltransferase SMYD4</fullName>
    </recommendedName>
    <alternativeName>
        <fullName evidence="14">SET and MYND domain-containing protein 4</fullName>
    </alternativeName>
</protein>